<dbReference type="AlphaFoldDB" id="A0A1D1V7Y1"/>
<keyword evidence="3" id="KW-1003">Cell membrane</keyword>
<dbReference type="InterPro" id="IPR045263">
    <property type="entry name" value="GLUT"/>
</dbReference>
<dbReference type="EMBL" id="BDGG01000003">
    <property type="protein sequence ID" value="GAU96162.1"/>
    <property type="molecule type" value="Genomic_DNA"/>
</dbReference>
<name>A0A1D1V7Y1_RAMVA</name>
<comment type="subcellular location">
    <subcellularLocation>
        <location evidence="1">Cell membrane</location>
        <topology evidence="1">Multi-pass membrane protein</topology>
    </subcellularLocation>
</comment>
<feature type="transmembrane region" description="Helical" evidence="8">
    <location>
        <begin position="118"/>
        <end position="142"/>
    </location>
</feature>
<evidence type="ECO:0000256" key="1">
    <source>
        <dbReference type="ARBA" id="ARBA00004651"/>
    </source>
</evidence>
<feature type="transmembrane region" description="Helical" evidence="8">
    <location>
        <begin position="151"/>
        <end position="172"/>
    </location>
</feature>
<keyword evidence="5 8" id="KW-1133">Transmembrane helix</keyword>
<feature type="transmembrane region" description="Helical" evidence="8">
    <location>
        <begin position="501"/>
        <end position="520"/>
    </location>
</feature>
<dbReference type="GO" id="GO:0005353">
    <property type="term" value="F:fructose transmembrane transporter activity"/>
    <property type="evidence" value="ECO:0007669"/>
    <property type="project" value="UniProtKB-ARBA"/>
</dbReference>
<dbReference type="PROSITE" id="PS00216">
    <property type="entry name" value="SUGAR_TRANSPORT_1"/>
    <property type="match status" value="1"/>
</dbReference>
<proteinExistence type="inferred from homology"/>
<feature type="transmembrane region" description="Helical" evidence="8">
    <location>
        <begin position="178"/>
        <end position="199"/>
    </location>
</feature>
<reference evidence="10 11" key="1">
    <citation type="journal article" date="2016" name="Nat. Commun.">
        <title>Extremotolerant tardigrade genome and improved radiotolerance of human cultured cells by tardigrade-unique protein.</title>
        <authorList>
            <person name="Hashimoto T."/>
            <person name="Horikawa D.D."/>
            <person name="Saito Y."/>
            <person name="Kuwahara H."/>
            <person name="Kozuka-Hata H."/>
            <person name="Shin-I T."/>
            <person name="Minakuchi Y."/>
            <person name="Ohishi K."/>
            <person name="Motoyama A."/>
            <person name="Aizu T."/>
            <person name="Enomoto A."/>
            <person name="Kondo K."/>
            <person name="Tanaka S."/>
            <person name="Hara Y."/>
            <person name="Koshikawa S."/>
            <person name="Sagara H."/>
            <person name="Miura T."/>
            <person name="Yokobori S."/>
            <person name="Miyagawa K."/>
            <person name="Suzuki Y."/>
            <person name="Kubo T."/>
            <person name="Oyama M."/>
            <person name="Kohara Y."/>
            <person name="Fujiyama A."/>
            <person name="Arakawa K."/>
            <person name="Katayama T."/>
            <person name="Toyoda A."/>
            <person name="Kunieda T."/>
        </authorList>
    </citation>
    <scope>NUCLEOTIDE SEQUENCE [LARGE SCALE GENOMIC DNA]</scope>
    <source>
        <strain evidence="10 11">YOKOZUNA-1</strain>
    </source>
</reference>
<dbReference type="GO" id="GO:0005886">
    <property type="term" value="C:plasma membrane"/>
    <property type="evidence" value="ECO:0007669"/>
    <property type="project" value="UniProtKB-SubCell"/>
</dbReference>
<evidence type="ECO:0000256" key="3">
    <source>
        <dbReference type="ARBA" id="ARBA00022475"/>
    </source>
</evidence>
<dbReference type="InterPro" id="IPR005828">
    <property type="entry name" value="MFS_sugar_transport-like"/>
</dbReference>
<dbReference type="PANTHER" id="PTHR23503">
    <property type="entry name" value="SOLUTE CARRIER FAMILY 2"/>
    <property type="match status" value="1"/>
</dbReference>
<evidence type="ECO:0000313" key="11">
    <source>
        <dbReference type="Proteomes" id="UP000186922"/>
    </source>
</evidence>
<evidence type="ECO:0000256" key="7">
    <source>
        <dbReference type="RuleBase" id="RU003346"/>
    </source>
</evidence>
<comment type="similarity">
    <text evidence="7">Belongs to the major facilitator superfamily. Sugar transporter (TC 2.A.1.1) family.</text>
</comment>
<dbReference type="PROSITE" id="PS50850">
    <property type="entry name" value="MFS"/>
    <property type="match status" value="1"/>
</dbReference>
<dbReference type="InterPro" id="IPR005829">
    <property type="entry name" value="Sugar_transporter_CS"/>
</dbReference>
<feature type="transmembrane region" description="Helical" evidence="8">
    <location>
        <begin position="12"/>
        <end position="31"/>
    </location>
</feature>
<dbReference type="Proteomes" id="UP000186922">
    <property type="component" value="Unassembled WGS sequence"/>
</dbReference>
<sequence length="549" mass="60077">MGKTFNFKGVTKTLIFAILSVGFGSSFLYGYNIGVINAPQTVVGMWIRSVTCGRMIGHSYSSYVCGVDAEVSAQNGTSGTSNRRGSRFENATETDLWCCELTDDDQQRLFRDNYKLNVMWTAVASVFCVGGLLGALASNYLVFRFGRKGTLLLNNLTGFGALGFLVFPRLAFSYEMLLIGRFLAGLNGGVTSAVAPLYMVEIPPTHIRGTLGGLHQFFIVLAILISQILGHPKVLGNDLYWPYLFGIGIIPIVFQLLTLPFCPESPKYLYLDKDKEAKAEKAMKRLRRKSVYDEEMEDLREKKETTDDQRLTMLALFKDPFLRRVAIMSMIVTSCSHVSGHGTVIYYSTAVFKSAGLTGGTAIWATIGMGALYALSTFVTAATVEKAGRKTLLLIGLGGMGILTILLTAFMVMFQKTHSSSGAVKEGGEGYEWTSYASMVAIFLHTIIYSIGPGTIPAFLVSEMFTQGPRAAVTSLALAVNWLSALIVVLLYPLVQAEIGGYTFLIFAGALAVYFGYVWLRVPETKGKTPEEVMEVLKEKFGFSGDQSR</sequence>
<feature type="transmembrane region" description="Helical" evidence="8">
    <location>
        <begin position="473"/>
        <end position="495"/>
    </location>
</feature>
<keyword evidence="11" id="KW-1185">Reference proteome</keyword>
<dbReference type="PANTHER" id="PTHR23503:SF8">
    <property type="entry name" value="FACILITATED GLUCOSE TRANSPORTER PROTEIN 1"/>
    <property type="match status" value="1"/>
</dbReference>
<protein>
    <recommendedName>
        <fullName evidence="9">Major facilitator superfamily (MFS) profile domain-containing protein</fullName>
    </recommendedName>
</protein>
<dbReference type="NCBIfam" id="TIGR00879">
    <property type="entry name" value="SP"/>
    <property type="match status" value="1"/>
</dbReference>
<feature type="transmembrane region" description="Helical" evidence="8">
    <location>
        <begin position="211"/>
        <end position="229"/>
    </location>
</feature>
<dbReference type="STRING" id="947166.A0A1D1V7Y1"/>
<dbReference type="Pfam" id="PF00083">
    <property type="entry name" value="Sugar_tr"/>
    <property type="match status" value="1"/>
</dbReference>
<evidence type="ECO:0000259" key="9">
    <source>
        <dbReference type="PROSITE" id="PS50850"/>
    </source>
</evidence>
<accession>A0A1D1V7Y1</accession>
<dbReference type="Gene3D" id="1.20.1250.20">
    <property type="entry name" value="MFS general substrate transporter like domains"/>
    <property type="match status" value="1"/>
</dbReference>
<evidence type="ECO:0000256" key="4">
    <source>
        <dbReference type="ARBA" id="ARBA00022692"/>
    </source>
</evidence>
<comment type="caution">
    <text evidence="10">The sequence shown here is derived from an EMBL/GenBank/DDBJ whole genome shotgun (WGS) entry which is preliminary data.</text>
</comment>
<evidence type="ECO:0000256" key="8">
    <source>
        <dbReference type="SAM" id="Phobius"/>
    </source>
</evidence>
<evidence type="ECO:0000256" key="6">
    <source>
        <dbReference type="ARBA" id="ARBA00023136"/>
    </source>
</evidence>
<evidence type="ECO:0000256" key="2">
    <source>
        <dbReference type="ARBA" id="ARBA00022448"/>
    </source>
</evidence>
<keyword evidence="2 7" id="KW-0813">Transport</keyword>
<feature type="domain" description="Major facilitator superfamily (MFS) profile" evidence="9">
    <location>
        <begin position="18"/>
        <end position="526"/>
    </location>
</feature>
<organism evidence="10 11">
    <name type="scientific">Ramazzottius varieornatus</name>
    <name type="common">Water bear</name>
    <name type="synonym">Tardigrade</name>
    <dbReference type="NCBI Taxonomy" id="947166"/>
    <lineage>
        <taxon>Eukaryota</taxon>
        <taxon>Metazoa</taxon>
        <taxon>Ecdysozoa</taxon>
        <taxon>Tardigrada</taxon>
        <taxon>Eutardigrada</taxon>
        <taxon>Parachela</taxon>
        <taxon>Hypsibioidea</taxon>
        <taxon>Ramazzottiidae</taxon>
        <taxon>Ramazzottius</taxon>
    </lineage>
</organism>
<dbReference type="FunFam" id="1.20.1250.20:FF:001511">
    <property type="entry name" value="Solute carrier family 2, facilitated glucose transporter member 5"/>
    <property type="match status" value="1"/>
</dbReference>
<dbReference type="PROSITE" id="PS00217">
    <property type="entry name" value="SUGAR_TRANSPORT_2"/>
    <property type="match status" value="1"/>
</dbReference>
<feature type="transmembrane region" description="Helical" evidence="8">
    <location>
        <begin position="391"/>
        <end position="413"/>
    </location>
</feature>
<dbReference type="InterPro" id="IPR003663">
    <property type="entry name" value="Sugar/inositol_transpt"/>
</dbReference>
<feature type="transmembrane region" description="Helical" evidence="8">
    <location>
        <begin position="241"/>
        <end position="262"/>
    </location>
</feature>
<gene>
    <name evidence="10" type="primary">RvY_07648-1</name>
    <name evidence="10" type="synonym">RvY_07648.1</name>
    <name evidence="10" type="ORF">RvY_07648</name>
</gene>
<dbReference type="PRINTS" id="PR00171">
    <property type="entry name" value="SUGRTRNSPORT"/>
</dbReference>
<evidence type="ECO:0000256" key="5">
    <source>
        <dbReference type="ARBA" id="ARBA00022989"/>
    </source>
</evidence>
<feature type="transmembrane region" description="Helical" evidence="8">
    <location>
        <begin position="361"/>
        <end position="384"/>
    </location>
</feature>
<dbReference type="InterPro" id="IPR020846">
    <property type="entry name" value="MFS_dom"/>
</dbReference>
<feature type="transmembrane region" description="Helical" evidence="8">
    <location>
        <begin position="433"/>
        <end position="461"/>
    </location>
</feature>
<dbReference type="InterPro" id="IPR036259">
    <property type="entry name" value="MFS_trans_sf"/>
</dbReference>
<dbReference type="GO" id="GO:1990539">
    <property type="term" value="P:fructose import across plasma membrane"/>
    <property type="evidence" value="ECO:0007669"/>
    <property type="project" value="UniProtKB-ARBA"/>
</dbReference>
<dbReference type="OrthoDB" id="4540492at2759"/>
<dbReference type="SUPFAM" id="SSF103473">
    <property type="entry name" value="MFS general substrate transporter"/>
    <property type="match status" value="1"/>
</dbReference>
<keyword evidence="6 8" id="KW-0472">Membrane</keyword>
<feature type="transmembrane region" description="Helical" evidence="8">
    <location>
        <begin position="325"/>
        <end position="349"/>
    </location>
</feature>
<keyword evidence="4 8" id="KW-0812">Transmembrane</keyword>
<evidence type="ECO:0000313" key="10">
    <source>
        <dbReference type="EMBL" id="GAU96162.1"/>
    </source>
</evidence>